<evidence type="ECO:0000259" key="7">
    <source>
        <dbReference type="Pfam" id="PF00520"/>
    </source>
</evidence>
<dbReference type="Gene3D" id="1.20.120.350">
    <property type="entry name" value="Voltage-gated potassium channels. Chain C"/>
    <property type="match status" value="1"/>
</dbReference>
<organism evidence="8 9">
    <name type="scientific">Umbra pygmaea</name>
    <name type="common">Eastern mudminnow</name>
    <dbReference type="NCBI Taxonomy" id="75934"/>
    <lineage>
        <taxon>Eukaryota</taxon>
        <taxon>Metazoa</taxon>
        <taxon>Chordata</taxon>
        <taxon>Craniata</taxon>
        <taxon>Vertebrata</taxon>
        <taxon>Euteleostomi</taxon>
        <taxon>Actinopterygii</taxon>
        <taxon>Neopterygii</taxon>
        <taxon>Teleostei</taxon>
        <taxon>Protacanthopterygii</taxon>
        <taxon>Esociformes</taxon>
        <taxon>Umbridae</taxon>
        <taxon>Umbra</taxon>
    </lineage>
</organism>
<feature type="transmembrane region" description="Helical" evidence="6">
    <location>
        <begin position="192"/>
        <end position="211"/>
    </location>
</feature>
<feature type="transmembrane region" description="Helical" evidence="6">
    <location>
        <begin position="129"/>
        <end position="146"/>
    </location>
</feature>
<dbReference type="PANTHER" id="PTHR47077:SF1">
    <property type="entry name" value="CATION CHANNEL SPERM-ASSOCIATED PROTEIN 4"/>
    <property type="match status" value="1"/>
</dbReference>
<dbReference type="GO" id="GO:0016020">
    <property type="term" value="C:membrane"/>
    <property type="evidence" value="ECO:0007669"/>
    <property type="project" value="UniProtKB-SubCell"/>
</dbReference>
<name>A0ABD0VVN4_UMBPY</name>
<dbReference type="InterPro" id="IPR028744">
    <property type="entry name" value="CatSper4"/>
</dbReference>
<dbReference type="Proteomes" id="UP001557470">
    <property type="component" value="Unassembled WGS sequence"/>
</dbReference>
<keyword evidence="4 6" id="KW-0472">Membrane</keyword>
<evidence type="ECO:0000313" key="8">
    <source>
        <dbReference type="EMBL" id="KAL0961869.1"/>
    </source>
</evidence>
<keyword evidence="2 6" id="KW-0812">Transmembrane</keyword>
<feature type="transmembrane region" description="Helical" evidence="6">
    <location>
        <begin position="249"/>
        <end position="270"/>
    </location>
</feature>
<evidence type="ECO:0000256" key="4">
    <source>
        <dbReference type="ARBA" id="ARBA00023136"/>
    </source>
</evidence>
<dbReference type="SUPFAM" id="SSF81324">
    <property type="entry name" value="Voltage-gated potassium channels"/>
    <property type="match status" value="1"/>
</dbReference>
<dbReference type="Gene3D" id="1.10.287.70">
    <property type="match status" value="1"/>
</dbReference>
<comment type="subcellular location">
    <subcellularLocation>
        <location evidence="1">Membrane</location>
        <topology evidence="1">Multi-pass membrane protein</topology>
    </subcellularLocation>
</comment>
<keyword evidence="3 6" id="KW-1133">Transmembrane helix</keyword>
<evidence type="ECO:0000256" key="5">
    <source>
        <dbReference type="SAM" id="MobiDB-lite"/>
    </source>
</evidence>
<keyword evidence="9" id="KW-1185">Reference proteome</keyword>
<feature type="transmembrane region" description="Helical" evidence="6">
    <location>
        <begin position="92"/>
        <end position="117"/>
    </location>
</feature>
<dbReference type="PANTHER" id="PTHR47077">
    <property type="entry name" value="ION_TRANS DOMAIN-CONTAINING PROTEIN"/>
    <property type="match status" value="1"/>
</dbReference>
<evidence type="ECO:0000313" key="9">
    <source>
        <dbReference type="Proteomes" id="UP001557470"/>
    </source>
</evidence>
<protein>
    <recommendedName>
        <fullName evidence="7">Ion transport domain-containing protein</fullName>
    </recommendedName>
</protein>
<evidence type="ECO:0000256" key="3">
    <source>
        <dbReference type="ARBA" id="ARBA00022989"/>
    </source>
</evidence>
<dbReference type="InterPro" id="IPR005821">
    <property type="entry name" value="Ion_trans_dom"/>
</dbReference>
<comment type="caution">
    <text evidence="8">The sequence shown here is derived from an EMBL/GenBank/DDBJ whole genome shotgun (WGS) entry which is preliminary data.</text>
</comment>
<feature type="domain" description="Ion transport" evidence="7">
    <location>
        <begin position="64"/>
        <end position="283"/>
    </location>
</feature>
<dbReference type="AlphaFoldDB" id="A0ABD0VVN4"/>
<dbReference type="EMBL" id="JAGEUA010000011">
    <property type="protein sequence ID" value="KAL0961869.1"/>
    <property type="molecule type" value="Genomic_DNA"/>
</dbReference>
<gene>
    <name evidence="8" type="ORF">UPYG_G00332690</name>
</gene>
<feature type="region of interest" description="Disordered" evidence="5">
    <location>
        <begin position="451"/>
        <end position="482"/>
    </location>
</feature>
<reference evidence="8 9" key="1">
    <citation type="submission" date="2024-06" db="EMBL/GenBank/DDBJ databases">
        <authorList>
            <person name="Pan Q."/>
            <person name="Wen M."/>
            <person name="Jouanno E."/>
            <person name="Zahm M."/>
            <person name="Klopp C."/>
            <person name="Cabau C."/>
            <person name="Louis A."/>
            <person name="Berthelot C."/>
            <person name="Parey E."/>
            <person name="Roest Crollius H."/>
            <person name="Montfort J."/>
            <person name="Robinson-Rechavi M."/>
            <person name="Bouchez O."/>
            <person name="Lampietro C."/>
            <person name="Lopez Roques C."/>
            <person name="Donnadieu C."/>
            <person name="Postlethwait J."/>
            <person name="Bobe J."/>
            <person name="Verreycken H."/>
            <person name="Guiguen Y."/>
        </authorList>
    </citation>
    <scope>NUCLEOTIDE SEQUENCE [LARGE SCALE GENOMIC DNA]</scope>
    <source>
        <strain evidence="8">Up_M1</strain>
        <tissue evidence="8">Testis</tissue>
    </source>
</reference>
<feature type="compositionally biased region" description="Low complexity" evidence="5">
    <location>
        <begin position="459"/>
        <end position="475"/>
    </location>
</feature>
<evidence type="ECO:0000256" key="2">
    <source>
        <dbReference type="ARBA" id="ARBA00022692"/>
    </source>
</evidence>
<dbReference type="Pfam" id="PF00520">
    <property type="entry name" value="Ion_trans"/>
    <property type="match status" value="1"/>
</dbReference>
<accession>A0ABD0VVN4</accession>
<proteinExistence type="predicted"/>
<dbReference type="InterPro" id="IPR027359">
    <property type="entry name" value="Volt_channel_dom_sf"/>
</dbReference>
<evidence type="ECO:0000256" key="6">
    <source>
        <dbReference type="SAM" id="Phobius"/>
    </source>
</evidence>
<feature type="transmembrane region" description="Helical" evidence="6">
    <location>
        <begin position="152"/>
        <end position="180"/>
    </location>
</feature>
<evidence type="ECO:0000256" key="1">
    <source>
        <dbReference type="ARBA" id="ARBA00004141"/>
    </source>
</evidence>
<feature type="transmembrane region" description="Helical" evidence="6">
    <location>
        <begin position="63"/>
        <end position="80"/>
    </location>
</feature>
<sequence length="482" mass="54515">MHYMKRLRILQRASENARGKWTLLDGDELLELNNIKDITQPEDGSNEKDDVIQVFVGELLEHIMFKILMLIVIFSNFIIISLKSYKKLERKYIVVFSMGEVVVLTVFVWEILVKWYYGFKIFWKSPWNVLDFLLTLPIIIGTLILPEGGDNLQHIISVLLVFRGIRTFALIPGVALMCTVMKQSMPDMINTFILLSCFMLVFGVFGVNLFSAVVPSAFGDLASAVFSLFVCVTQDGWNHIYFEFLDVDYILLFAASLYFLLFVGFGAFFFTNVLIAVVATNMEAVMTDIEDNTDETLQAALTPEGMEDLKNQSITHMEEVVKKTTMTQFQKPWKGSCLENLSMDTFEELVLARAAMQKVMAAYRKRRQELESIVEELHSISFNIEQDQEVLKRTQMSSALHEDILKNEITTGLSGDMLSTLIALEKAHFIDTSTASPKLIQRGMCHTALRLSTDNQNVSTPSTSTDSDGSDSDSTSAHHNTD</sequence>